<keyword evidence="13" id="KW-1185">Reference proteome</keyword>
<feature type="transmembrane region" description="Helical" evidence="10">
    <location>
        <begin position="24"/>
        <end position="53"/>
    </location>
</feature>
<dbReference type="GO" id="GO:0004930">
    <property type="term" value="F:G protein-coupled receptor activity"/>
    <property type="evidence" value="ECO:0007669"/>
    <property type="project" value="UniProtKB-KW"/>
</dbReference>
<dbReference type="InterPro" id="IPR000276">
    <property type="entry name" value="GPCR_Rhodpsn"/>
</dbReference>
<evidence type="ECO:0000313" key="12">
    <source>
        <dbReference type="EMBL" id="KAK6179832.1"/>
    </source>
</evidence>
<dbReference type="Gene3D" id="1.20.1070.10">
    <property type="entry name" value="Rhodopsin 7-helix transmembrane proteins"/>
    <property type="match status" value="1"/>
</dbReference>
<proteinExistence type="predicted"/>
<comment type="caution">
    <text evidence="12">The sequence shown here is derived from an EMBL/GenBank/DDBJ whole genome shotgun (WGS) entry which is preliminary data.</text>
</comment>
<evidence type="ECO:0000256" key="8">
    <source>
        <dbReference type="ARBA" id="ARBA00023180"/>
    </source>
</evidence>
<evidence type="ECO:0000256" key="7">
    <source>
        <dbReference type="ARBA" id="ARBA00023170"/>
    </source>
</evidence>
<feature type="transmembrane region" description="Helical" evidence="10">
    <location>
        <begin position="202"/>
        <end position="224"/>
    </location>
</feature>
<dbReference type="PANTHER" id="PTHR24246">
    <property type="entry name" value="OLFACTORY RECEPTOR AND ADENOSINE RECEPTOR"/>
    <property type="match status" value="1"/>
</dbReference>
<keyword evidence="3 10" id="KW-0812">Transmembrane</keyword>
<evidence type="ECO:0000256" key="2">
    <source>
        <dbReference type="ARBA" id="ARBA00022475"/>
    </source>
</evidence>
<evidence type="ECO:0000256" key="1">
    <source>
        <dbReference type="ARBA" id="ARBA00004651"/>
    </source>
</evidence>
<keyword evidence="4 10" id="KW-1133">Transmembrane helix</keyword>
<keyword evidence="7" id="KW-0675">Receptor</keyword>
<evidence type="ECO:0000256" key="5">
    <source>
        <dbReference type="ARBA" id="ARBA00023040"/>
    </source>
</evidence>
<dbReference type="EMBL" id="JAZGQO010000008">
    <property type="protein sequence ID" value="KAK6179832.1"/>
    <property type="molecule type" value="Genomic_DNA"/>
</dbReference>
<dbReference type="Proteomes" id="UP001347796">
    <property type="component" value="Unassembled WGS sequence"/>
</dbReference>
<evidence type="ECO:0000259" key="11">
    <source>
        <dbReference type="PROSITE" id="PS50262"/>
    </source>
</evidence>
<dbReference type="GO" id="GO:0005886">
    <property type="term" value="C:plasma membrane"/>
    <property type="evidence" value="ECO:0007669"/>
    <property type="project" value="UniProtKB-SubCell"/>
</dbReference>
<dbReference type="AlphaFoldDB" id="A0AAN8PKY5"/>
<evidence type="ECO:0000256" key="6">
    <source>
        <dbReference type="ARBA" id="ARBA00023136"/>
    </source>
</evidence>
<keyword evidence="8" id="KW-0325">Glycoprotein</keyword>
<dbReference type="PRINTS" id="PR00237">
    <property type="entry name" value="GPCRRHODOPSN"/>
</dbReference>
<feature type="transmembrane region" description="Helical" evidence="10">
    <location>
        <begin position="65"/>
        <end position="89"/>
    </location>
</feature>
<evidence type="ECO:0000256" key="4">
    <source>
        <dbReference type="ARBA" id="ARBA00022989"/>
    </source>
</evidence>
<reference evidence="12 13" key="1">
    <citation type="submission" date="2024-01" db="EMBL/GenBank/DDBJ databases">
        <title>The genome of the rayed Mediterranean limpet Patella caerulea (Linnaeus, 1758).</title>
        <authorList>
            <person name="Anh-Thu Weber A."/>
            <person name="Halstead-Nussloch G."/>
        </authorList>
    </citation>
    <scope>NUCLEOTIDE SEQUENCE [LARGE SCALE GENOMIC DNA]</scope>
    <source>
        <strain evidence="12">AATW-2023a</strain>
        <tissue evidence="12">Whole specimen</tissue>
    </source>
</reference>
<feature type="transmembrane region" description="Helical" evidence="10">
    <location>
        <begin position="151"/>
        <end position="171"/>
    </location>
</feature>
<evidence type="ECO:0000256" key="10">
    <source>
        <dbReference type="SAM" id="Phobius"/>
    </source>
</evidence>
<name>A0AAN8PKY5_PATCE</name>
<dbReference type="SUPFAM" id="SSF81321">
    <property type="entry name" value="Family A G protein-coupled receptor-like"/>
    <property type="match status" value="1"/>
</dbReference>
<keyword evidence="5" id="KW-0297">G-protein coupled receptor</keyword>
<dbReference type="PROSITE" id="PS50262">
    <property type="entry name" value="G_PROTEIN_RECEP_F1_2"/>
    <property type="match status" value="1"/>
</dbReference>
<dbReference type="PANTHER" id="PTHR24246:SF27">
    <property type="entry name" value="ADENOSINE RECEPTOR, ISOFORM A"/>
    <property type="match status" value="1"/>
</dbReference>
<keyword evidence="2" id="KW-1003">Cell membrane</keyword>
<gene>
    <name evidence="12" type="ORF">SNE40_012100</name>
</gene>
<accession>A0AAN8PKY5</accession>
<evidence type="ECO:0000256" key="9">
    <source>
        <dbReference type="ARBA" id="ARBA00023224"/>
    </source>
</evidence>
<feature type="transmembrane region" description="Helical" evidence="10">
    <location>
        <begin position="283"/>
        <end position="304"/>
    </location>
</feature>
<sequence length="346" mass="38933">MYNDSTNFNISRGNGTNWRPHNEAFFNMLFILSMAVHILIAIGAVISNILVLGTIFTTPTLRRKLFYLMVSSLGIGDLFLGLAVIPLYVDYTVNDTVTLGCEIHLILQAFVIRGHVMITSLGMLILNIVYIIKQYEYKMPRIINQTTRLPVYIAVSLVPWVAMLIVLPPLIKSGLHEIVVKMWTATMCPLKLYKWAKVALNILSYFVPLLGMIITTCIIIYGFVAQGRGNIAFRPTLLNEEKPMFRPKFIIVANALCLLLLLPENVVQTVRLSGNTKALVTTIAVVFVLAASKCVALPIVWLLVPEVNGALRERCHISYWRPSSDAPQHVVNKTYKQFVRDEENID</sequence>
<organism evidence="12 13">
    <name type="scientific">Patella caerulea</name>
    <name type="common">Rayed Mediterranean limpet</name>
    <dbReference type="NCBI Taxonomy" id="87958"/>
    <lineage>
        <taxon>Eukaryota</taxon>
        <taxon>Metazoa</taxon>
        <taxon>Spiralia</taxon>
        <taxon>Lophotrochozoa</taxon>
        <taxon>Mollusca</taxon>
        <taxon>Gastropoda</taxon>
        <taxon>Patellogastropoda</taxon>
        <taxon>Patelloidea</taxon>
        <taxon>Patellidae</taxon>
        <taxon>Patella</taxon>
    </lineage>
</organism>
<feature type="domain" description="G-protein coupled receptors family 1 profile" evidence="11">
    <location>
        <begin position="47"/>
        <end position="301"/>
    </location>
</feature>
<keyword evidence="9" id="KW-0807">Transducer</keyword>
<protein>
    <recommendedName>
        <fullName evidence="11">G-protein coupled receptors family 1 profile domain-containing protein</fullName>
    </recommendedName>
</protein>
<comment type="subcellular location">
    <subcellularLocation>
        <location evidence="1">Cell membrane</location>
        <topology evidence="1">Multi-pass membrane protein</topology>
    </subcellularLocation>
</comment>
<dbReference type="InterPro" id="IPR017452">
    <property type="entry name" value="GPCR_Rhodpsn_7TM"/>
</dbReference>
<evidence type="ECO:0000256" key="3">
    <source>
        <dbReference type="ARBA" id="ARBA00022692"/>
    </source>
</evidence>
<feature type="transmembrane region" description="Helical" evidence="10">
    <location>
        <begin position="109"/>
        <end position="130"/>
    </location>
</feature>
<keyword evidence="6 10" id="KW-0472">Membrane</keyword>
<feature type="transmembrane region" description="Helical" evidence="10">
    <location>
        <begin position="245"/>
        <end position="263"/>
    </location>
</feature>
<evidence type="ECO:0000313" key="13">
    <source>
        <dbReference type="Proteomes" id="UP001347796"/>
    </source>
</evidence>